<evidence type="ECO:0000256" key="3">
    <source>
        <dbReference type="ARBA" id="ARBA00022692"/>
    </source>
</evidence>
<comment type="caution">
    <text evidence="6">Lacks conserved residue(s) required for the propagation of feature annotation.</text>
</comment>
<dbReference type="PIRSF" id="PIRSF002419">
    <property type="entry name" value="Tetraspanin"/>
    <property type="match status" value="1"/>
</dbReference>
<organism evidence="9">
    <name type="scientific">Soboliphyme baturini</name>
    <dbReference type="NCBI Taxonomy" id="241478"/>
    <lineage>
        <taxon>Eukaryota</taxon>
        <taxon>Metazoa</taxon>
        <taxon>Ecdysozoa</taxon>
        <taxon>Nematoda</taxon>
        <taxon>Enoplea</taxon>
        <taxon>Dorylaimia</taxon>
        <taxon>Dioctophymatida</taxon>
        <taxon>Dioctophymatoidea</taxon>
        <taxon>Soboliphymatidae</taxon>
        <taxon>Soboliphyme</taxon>
    </lineage>
</organism>
<dbReference type="OrthoDB" id="432835at2759"/>
<dbReference type="EMBL" id="UZAM01006988">
    <property type="protein sequence ID" value="VDO95778.1"/>
    <property type="molecule type" value="Genomic_DNA"/>
</dbReference>
<dbReference type="InterPro" id="IPR000301">
    <property type="entry name" value="Tetraspanin_animals"/>
</dbReference>
<protein>
    <recommendedName>
        <fullName evidence="6">Tetraspanin</fullName>
    </recommendedName>
</protein>
<reference evidence="7 8" key="2">
    <citation type="submission" date="2018-11" db="EMBL/GenBank/DDBJ databases">
        <authorList>
            <consortium name="Pathogen Informatics"/>
        </authorList>
    </citation>
    <scope>NUCLEOTIDE SEQUENCE [LARGE SCALE GENOMIC DNA]</scope>
</reference>
<name>A0A183IE37_9BILA</name>
<evidence type="ECO:0000256" key="1">
    <source>
        <dbReference type="ARBA" id="ARBA00004141"/>
    </source>
</evidence>
<evidence type="ECO:0000256" key="2">
    <source>
        <dbReference type="ARBA" id="ARBA00006840"/>
    </source>
</evidence>
<dbReference type="PANTHER" id="PTHR19282:SF478">
    <property type="entry name" value="TETRASPANIN"/>
    <property type="match status" value="1"/>
</dbReference>
<dbReference type="Gene3D" id="1.10.1450.10">
    <property type="entry name" value="Tetraspanin"/>
    <property type="match status" value="1"/>
</dbReference>
<sequence>MVLGCGSFGVGIWLYVVKADYTSIAAPNFGALSAAALYVAAGATIIVIGFVGCCGAWVESKCLLITYFVFVLLVFVVELTAGILAFLYKREVRQLMISKHFYAIFGECHLEVGRADLRRWASKIGVIEPKYVSEVIRIELRNNLQNPYVAERARDSNGLPVTWDSLQSQFKCCGVESYKDWFRSERWPQNNWVLDSCCDPAHFKSTDSMENCGKLGEQSLLFQRGCYEAFTDWLLEHMHVVGIIGILLSFIQVLVTS</sequence>
<keyword evidence="8" id="KW-1185">Reference proteome</keyword>
<feature type="transmembrane region" description="Helical" evidence="6">
    <location>
        <begin position="237"/>
        <end position="255"/>
    </location>
</feature>
<feature type="transmembrane region" description="Helical" evidence="6">
    <location>
        <begin position="35"/>
        <end position="58"/>
    </location>
</feature>
<evidence type="ECO:0000256" key="6">
    <source>
        <dbReference type="RuleBase" id="RU361218"/>
    </source>
</evidence>
<dbReference type="AlphaFoldDB" id="A0A183IE37"/>
<dbReference type="Proteomes" id="UP000270296">
    <property type="component" value="Unassembled WGS sequence"/>
</dbReference>
<comment type="subcellular location">
    <subcellularLocation>
        <location evidence="1 6">Membrane</location>
        <topology evidence="1 6">Multi-pass membrane protein</topology>
    </subcellularLocation>
</comment>
<evidence type="ECO:0000256" key="4">
    <source>
        <dbReference type="ARBA" id="ARBA00022989"/>
    </source>
</evidence>
<dbReference type="GO" id="GO:0005886">
    <property type="term" value="C:plasma membrane"/>
    <property type="evidence" value="ECO:0007669"/>
    <property type="project" value="TreeGrafter"/>
</dbReference>
<dbReference type="PANTHER" id="PTHR19282">
    <property type="entry name" value="TETRASPANIN"/>
    <property type="match status" value="1"/>
</dbReference>
<evidence type="ECO:0000313" key="8">
    <source>
        <dbReference type="Proteomes" id="UP000270296"/>
    </source>
</evidence>
<proteinExistence type="inferred from homology"/>
<reference evidence="9" key="1">
    <citation type="submission" date="2016-06" db="UniProtKB">
        <authorList>
            <consortium name="WormBaseParasite"/>
        </authorList>
    </citation>
    <scope>IDENTIFICATION</scope>
</reference>
<keyword evidence="4 6" id="KW-1133">Transmembrane helix</keyword>
<dbReference type="PRINTS" id="PR00259">
    <property type="entry name" value="TMFOUR"/>
</dbReference>
<dbReference type="WBParaSite" id="SBAD_0000197101-mRNA-1">
    <property type="protein sequence ID" value="SBAD_0000197101-mRNA-1"/>
    <property type="gene ID" value="SBAD_0000197101"/>
</dbReference>
<gene>
    <name evidence="7" type="ORF">SBAD_LOCUS1881</name>
</gene>
<comment type="similarity">
    <text evidence="2 6">Belongs to the tetraspanin (TM4SF) family.</text>
</comment>
<accession>A0A183IE37</accession>
<dbReference type="InterPro" id="IPR018503">
    <property type="entry name" value="Tetraspanin_CS"/>
</dbReference>
<dbReference type="InterPro" id="IPR018499">
    <property type="entry name" value="Tetraspanin/Peripherin"/>
</dbReference>
<keyword evidence="5 6" id="KW-0472">Membrane</keyword>
<feature type="transmembrane region" description="Helical" evidence="6">
    <location>
        <begin position="65"/>
        <end position="88"/>
    </location>
</feature>
<evidence type="ECO:0000313" key="9">
    <source>
        <dbReference type="WBParaSite" id="SBAD_0000197101-mRNA-1"/>
    </source>
</evidence>
<dbReference type="InterPro" id="IPR008952">
    <property type="entry name" value="Tetraspanin_EC2_sf"/>
</dbReference>
<dbReference type="Pfam" id="PF00335">
    <property type="entry name" value="Tetraspanin"/>
    <property type="match status" value="1"/>
</dbReference>
<dbReference type="PROSITE" id="PS00421">
    <property type="entry name" value="TM4_1"/>
    <property type="match status" value="1"/>
</dbReference>
<evidence type="ECO:0000313" key="7">
    <source>
        <dbReference type="EMBL" id="VDO95778.1"/>
    </source>
</evidence>
<evidence type="ECO:0000256" key="5">
    <source>
        <dbReference type="ARBA" id="ARBA00023136"/>
    </source>
</evidence>
<keyword evidence="3 6" id="KW-0812">Transmembrane</keyword>
<dbReference type="SUPFAM" id="SSF48652">
    <property type="entry name" value="Tetraspanin"/>
    <property type="match status" value="1"/>
</dbReference>